<dbReference type="PROSITE" id="PS51900">
    <property type="entry name" value="CB"/>
    <property type="match status" value="2"/>
</dbReference>
<feature type="domain" description="Core-binding (CB)" evidence="6">
    <location>
        <begin position="208"/>
        <end position="287"/>
    </location>
</feature>
<dbReference type="CDD" id="cd00397">
    <property type="entry name" value="DNA_BRE_C"/>
    <property type="match status" value="1"/>
</dbReference>
<feature type="domain" description="Tyr recombinase" evidence="5">
    <location>
        <begin position="304"/>
        <end position="475"/>
    </location>
</feature>
<comment type="similarity">
    <text evidence="1">Belongs to the 'phage' integrase family.</text>
</comment>
<organism evidence="7 8">
    <name type="scientific">Allobranchiibius huperziae</name>
    <dbReference type="NCBI Taxonomy" id="1874116"/>
    <lineage>
        <taxon>Bacteria</taxon>
        <taxon>Bacillati</taxon>
        <taxon>Actinomycetota</taxon>
        <taxon>Actinomycetes</taxon>
        <taxon>Micrococcales</taxon>
        <taxon>Dermacoccaceae</taxon>
        <taxon>Allobranchiibius</taxon>
    </lineage>
</organism>
<keyword evidence="2 4" id="KW-0238">DNA-binding</keyword>
<sequence length="479" mass="53382">MSLALLSAREFAAWLTDRDYAPATVADARRTASAYLADRPRIDQLTGTGIAEWIAGQPVGEQRRTRYRTHLHRLSDYARATLPAEQLAALEDLTNPQARTLEDFLRWLRVTGAAPSTVKNRRSVVSAFLVDHPEFLTCTEEGIEAWLDGQRLSRTTRGNYRGHLRSLYRWADLENLSPSTHLTPRSGPGTATSVTAYGRGLVLVAVPAAWQRHVEAWIDWQSSAGRPDTTLYLREYHLRRFAAENLHLEPLAVTVDDLAAWLAAQNWAIETRRSYRTSLRSFYGWAHRTGRMDNDPSAQLPSIRPPRAVAKPAPHEVIIDALSRSDERTGLMIRLGAELGLRRGEIARAHTRDLTRDHAGHLSLTIAGKGGHQRRIPVTGDLARRLTEAAVYAGDAYLFPGNDDGHLSPAHVGKILSRVLDGRFTGHALRHRFATAVYAPTRDLFTTQTLLGHADPRTTRRYVELPPEALRRATASAAL</sequence>
<dbReference type="Proteomes" id="UP000571817">
    <property type="component" value="Unassembled WGS sequence"/>
</dbReference>
<dbReference type="InterPro" id="IPR050090">
    <property type="entry name" value="Tyrosine_recombinase_XerCD"/>
</dbReference>
<protein>
    <submittedName>
        <fullName evidence="7">Integrase</fullName>
    </submittedName>
</protein>
<dbReference type="AlphaFoldDB" id="A0A853DNJ7"/>
<evidence type="ECO:0000259" key="5">
    <source>
        <dbReference type="PROSITE" id="PS51898"/>
    </source>
</evidence>
<dbReference type="GO" id="GO:0006310">
    <property type="term" value="P:DNA recombination"/>
    <property type="evidence" value="ECO:0007669"/>
    <property type="project" value="UniProtKB-KW"/>
</dbReference>
<dbReference type="PANTHER" id="PTHR30349:SF64">
    <property type="entry name" value="PROPHAGE INTEGRASE INTD-RELATED"/>
    <property type="match status" value="1"/>
</dbReference>
<evidence type="ECO:0000259" key="6">
    <source>
        <dbReference type="PROSITE" id="PS51900"/>
    </source>
</evidence>
<dbReference type="GO" id="GO:0003677">
    <property type="term" value="F:DNA binding"/>
    <property type="evidence" value="ECO:0007669"/>
    <property type="project" value="UniProtKB-UniRule"/>
</dbReference>
<dbReference type="InterPro" id="IPR010998">
    <property type="entry name" value="Integrase_recombinase_N"/>
</dbReference>
<evidence type="ECO:0000256" key="1">
    <source>
        <dbReference type="ARBA" id="ARBA00008857"/>
    </source>
</evidence>
<dbReference type="InterPro" id="IPR002104">
    <property type="entry name" value="Integrase_catalytic"/>
</dbReference>
<name>A0A853DNJ7_9MICO</name>
<evidence type="ECO:0000256" key="3">
    <source>
        <dbReference type="ARBA" id="ARBA00023172"/>
    </source>
</evidence>
<dbReference type="PANTHER" id="PTHR30349">
    <property type="entry name" value="PHAGE INTEGRASE-RELATED"/>
    <property type="match status" value="1"/>
</dbReference>
<evidence type="ECO:0000313" key="8">
    <source>
        <dbReference type="Proteomes" id="UP000571817"/>
    </source>
</evidence>
<reference evidence="7 8" key="1">
    <citation type="submission" date="2020-07" db="EMBL/GenBank/DDBJ databases">
        <title>Sequencing the genomes of 1000 actinobacteria strains.</title>
        <authorList>
            <person name="Klenk H.-P."/>
        </authorList>
    </citation>
    <scope>NUCLEOTIDE SEQUENCE [LARGE SCALE GENOMIC DNA]</scope>
    <source>
        <strain evidence="7 8">DSM 29531</strain>
    </source>
</reference>
<dbReference type="Gene3D" id="1.10.443.10">
    <property type="entry name" value="Intergrase catalytic core"/>
    <property type="match status" value="1"/>
</dbReference>
<dbReference type="InterPro" id="IPR011010">
    <property type="entry name" value="DNA_brk_join_enz"/>
</dbReference>
<keyword evidence="3" id="KW-0233">DNA recombination</keyword>
<evidence type="ECO:0000313" key="7">
    <source>
        <dbReference type="EMBL" id="NYJ76574.1"/>
    </source>
</evidence>
<dbReference type="GO" id="GO:0015074">
    <property type="term" value="P:DNA integration"/>
    <property type="evidence" value="ECO:0007669"/>
    <property type="project" value="InterPro"/>
</dbReference>
<dbReference type="SUPFAM" id="SSF56349">
    <property type="entry name" value="DNA breaking-rejoining enzymes"/>
    <property type="match status" value="1"/>
</dbReference>
<evidence type="ECO:0000256" key="2">
    <source>
        <dbReference type="ARBA" id="ARBA00023125"/>
    </source>
</evidence>
<proteinExistence type="inferred from homology"/>
<dbReference type="InterPro" id="IPR013762">
    <property type="entry name" value="Integrase-like_cat_sf"/>
</dbReference>
<dbReference type="Pfam" id="PF00589">
    <property type="entry name" value="Phage_integrase"/>
    <property type="match status" value="1"/>
</dbReference>
<dbReference type="RefSeq" id="WP_179483966.1">
    <property type="nucleotide sequence ID" value="NZ_JACCFW010000004.1"/>
</dbReference>
<keyword evidence="8" id="KW-1185">Reference proteome</keyword>
<comment type="caution">
    <text evidence="7">The sequence shown here is derived from an EMBL/GenBank/DDBJ whole genome shotgun (WGS) entry which is preliminary data.</text>
</comment>
<gene>
    <name evidence="7" type="ORF">HNR15_003592</name>
</gene>
<evidence type="ECO:0000256" key="4">
    <source>
        <dbReference type="PROSITE-ProRule" id="PRU01248"/>
    </source>
</evidence>
<dbReference type="InterPro" id="IPR044068">
    <property type="entry name" value="CB"/>
</dbReference>
<dbReference type="PROSITE" id="PS51898">
    <property type="entry name" value="TYR_RECOMBINASE"/>
    <property type="match status" value="1"/>
</dbReference>
<dbReference type="Gene3D" id="1.10.150.130">
    <property type="match status" value="1"/>
</dbReference>
<feature type="domain" description="Core-binding (CB)" evidence="6">
    <location>
        <begin position="95"/>
        <end position="172"/>
    </location>
</feature>
<dbReference type="EMBL" id="JACCFW010000004">
    <property type="protein sequence ID" value="NYJ76574.1"/>
    <property type="molecule type" value="Genomic_DNA"/>
</dbReference>
<accession>A0A853DNJ7</accession>